<dbReference type="InterPro" id="IPR052353">
    <property type="entry name" value="Benzoxazolinone_Detox_Enz"/>
</dbReference>
<dbReference type="Gene3D" id="2.40.33.20">
    <property type="entry name" value="PK beta-barrel domain-like"/>
    <property type="match status" value="1"/>
</dbReference>
<organism evidence="2 3">
    <name type="scientific">Alkalicoccobacillus gibsonii</name>
    <dbReference type="NCBI Taxonomy" id="79881"/>
    <lineage>
        <taxon>Bacteria</taxon>
        <taxon>Bacillati</taxon>
        <taxon>Bacillota</taxon>
        <taxon>Bacilli</taxon>
        <taxon>Bacillales</taxon>
        <taxon>Bacillaceae</taxon>
        <taxon>Alkalicoccobacillus</taxon>
    </lineage>
</organism>
<dbReference type="Pfam" id="PF03475">
    <property type="entry name" value="YiiM_3-alpha"/>
    <property type="match status" value="1"/>
</dbReference>
<name>A0ABU9VK93_9BACI</name>
<evidence type="ECO:0000259" key="1">
    <source>
        <dbReference type="PROSITE" id="PS51340"/>
    </source>
</evidence>
<dbReference type="InterPro" id="IPR005163">
    <property type="entry name" value="Tri_helical_YiiM-like"/>
</dbReference>
<feature type="domain" description="MOSC" evidence="1">
    <location>
        <begin position="31"/>
        <end position="165"/>
    </location>
</feature>
<dbReference type="Pfam" id="PF03473">
    <property type="entry name" value="MOSC"/>
    <property type="match status" value="1"/>
</dbReference>
<accession>A0ABU9VK93</accession>
<evidence type="ECO:0000313" key="3">
    <source>
        <dbReference type="Proteomes" id="UP001418796"/>
    </source>
</evidence>
<comment type="caution">
    <text evidence="2">The sequence shown here is derived from an EMBL/GenBank/DDBJ whole genome shotgun (WGS) entry which is preliminary data.</text>
</comment>
<dbReference type="PANTHER" id="PTHR30212:SF2">
    <property type="entry name" value="PROTEIN YIIM"/>
    <property type="match status" value="1"/>
</dbReference>
<protein>
    <submittedName>
        <fullName evidence="2">MOSC domain-containing protein</fullName>
    </submittedName>
</protein>
<dbReference type="PANTHER" id="PTHR30212">
    <property type="entry name" value="PROTEIN YIIM"/>
    <property type="match status" value="1"/>
</dbReference>
<dbReference type="InterPro" id="IPR005302">
    <property type="entry name" value="MoCF_Sase_C"/>
</dbReference>
<dbReference type="EMBL" id="JBCITK010000001">
    <property type="protein sequence ID" value="MEN0643638.1"/>
    <property type="molecule type" value="Genomic_DNA"/>
</dbReference>
<dbReference type="RefSeq" id="WP_343130531.1">
    <property type="nucleotide sequence ID" value="NZ_JBCITK010000001.1"/>
</dbReference>
<proteinExistence type="predicted"/>
<reference evidence="2 3" key="1">
    <citation type="submission" date="2024-03" db="EMBL/GenBank/DDBJ databases">
        <title>Bacilli Hybrid Assemblies.</title>
        <authorList>
            <person name="Kovac J."/>
        </authorList>
    </citation>
    <scope>NUCLEOTIDE SEQUENCE [LARGE SCALE GENOMIC DNA]</scope>
    <source>
        <strain evidence="2 3">FSL R7-0666</strain>
    </source>
</reference>
<dbReference type="PROSITE" id="PS51340">
    <property type="entry name" value="MOSC"/>
    <property type="match status" value="1"/>
</dbReference>
<sequence>MGNYQLVNVAVGKPEIMQYADNQEMSTAIKKQSREQVVLKIDGFEGDGVADLKHHGGVERAVCFYADERYDYWNKTYKDSLDTAAFGENLTVKGMLEDEVCIGDIYQIGEAVVTITQGRVPCNTIDRRTGCKGLFKQMIETGYTGYFAKVIEEGMITPESSIELKKKSRHGISVLQANRLFFQQEKDKNQIELLLQEEALADKWSTHFERLVAKLDR</sequence>
<keyword evidence="3" id="KW-1185">Reference proteome</keyword>
<dbReference type="Proteomes" id="UP001418796">
    <property type="component" value="Unassembled WGS sequence"/>
</dbReference>
<dbReference type="InterPro" id="IPR011037">
    <property type="entry name" value="Pyrv_Knase-like_insert_dom_sf"/>
</dbReference>
<dbReference type="SUPFAM" id="SSF50800">
    <property type="entry name" value="PK beta-barrel domain-like"/>
    <property type="match status" value="1"/>
</dbReference>
<evidence type="ECO:0000313" key="2">
    <source>
        <dbReference type="EMBL" id="MEN0643638.1"/>
    </source>
</evidence>
<gene>
    <name evidence="2" type="ORF">MKY91_10820</name>
</gene>